<comment type="caution">
    <text evidence="1">The sequence shown here is derived from an EMBL/GenBank/DDBJ whole genome shotgun (WGS) entry which is preliminary data.</text>
</comment>
<evidence type="ECO:0000313" key="1">
    <source>
        <dbReference type="EMBL" id="MCV9884351.1"/>
    </source>
</evidence>
<dbReference type="Pfam" id="PF13238">
    <property type="entry name" value="AAA_18"/>
    <property type="match status" value="1"/>
</dbReference>
<proteinExistence type="predicted"/>
<dbReference type="EMBL" id="JAOYEY010000017">
    <property type="protein sequence ID" value="MCV9884351.1"/>
    <property type="molecule type" value="Genomic_DNA"/>
</dbReference>
<accession>A0ABT3DBJ2</accession>
<dbReference type="RefSeq" id="WP_264141320.1">
    <property type="nucleotide sequence ID" value="NZ_JAOYEY010000017.1"/>
</dbReference>
<dbReference type="Gene3D" id="3.40.50.300">
    <property type="entry name" value="P-loop containing nucleotide triphosphate hydrolases"/>
    <property type="match status" value="1"/>
</dbReference>
<protein>
    <submittedName>
        <fullName evidence="1">AAA family ATPase</fullName>
    </submittedName>
</protein>
<keyword evidence="2" id="KW-1185">Reference proteome</keyword>
<sequence>MGIRNYLIEGVSGTGKTSVCNELKRRGYHAINGDRELVYQGDPETGTPTEGFTHVHHIWHVDKVKDLVANHDEEVTFFCGGSRNFSKFIDLFDGVFVLDVDLDTLNRRLDERPEDEWGGKGRKTERELIVRLHKTKEDIPKNGMIIDATAPIEEVVDEIVRQSEENKHERQ</sequence>
<name>A0ABT3DBJ2_9BACI</name>
<dbReference type="InterPro" id="IPR027417">
    <property type="entry name" value="P-loop_NTPase"/>
</dbReference>
<organism evidence="1 2">
    <name type="scientific">Metabacillus halosaccharovorans</name>
    <dbReference type="NCBI Taxonomy" id="930124"/>
    <lineage>
        <taxon>Bacteria</taxon>
        <taxon>Bacillati</taxon>
        <taxon>Bacillota</taxon>
        <taxon>Bacilli</taxon>
        <taxon>Bacillales</taxon>
        <taxon>Bacillaceae</taxon>
        <taxon>Metabacillus</taxon>
    </lineage>
</organism>
<gene>
    <name evidence="1" type="ORF">OIH86_01635</name>
</gene>
<reference evidence="1 2" key="1">
    <citation type="submission" date="2022-10" db="EMBL/GenBank/DDBJ databases">
        <title>Draft genome assembly of moderately radiation resistant bacterium Metabacillus halosaccharovorans.</title>
        <authorList>
            <person name="Pal S."/>
            <person name="Gopinathan A."/>
        </authorList>
    </citation>
    <scope>NUCLEOTIDE SEQUENCE [LARGE SCALE GENOMIC DNA]</scope>
    <source>
        <strain evidence="1 2">VITHBRA001</strain>
    </source>
</reference>
<dbReference type="Proteomes" id="UP001526147">
    <property type="component" value="Unassembled WGS sequence"/>
</dbReference>
<evidence type="ECO:0000313" key="2">
    <source>
        <dbReference type="Proteomes" id="UP001526147"/>
    </source>
</evidence>
<dbReference type="SUPFAM" id="SSF52540">
    <property type="entry name" value="P-loop containing nucleoside triphosphate hydrolases"/>
    <property type="match status" value="1"/>
</dbReference>